<evidence type="ECO:0000259" key="11">
    <source>
        <dbReference type="Pfam" id="PF02885"/>
    </source>
</evidence>
<dbReference type="NCBIfam" id="TIGR01245">
    <property type="entry name" value="trpD"/>
    <property type="match status" value="1"/>
</dbReference>
<comment type="subunit">
    <text evidence="9">Homodimer.</text>
</comment>
<dbReference type="GeneID" id="93723136"/>
<dbReference type="InterPro" id="IPR017459">
    <property type="entry name" value="Glycosyl_Trfase_fam3_N_dom"/>
</dbReference>
<evidence type="ECO:0000259" key="10">
    <source>
        <dbReference type="Pfam" id="PF00591"/>
    </source>
</evidence>
<dbReference type="InterPro" id="IPR035902">
    <property type="entry name" value="Nuc_phospho_transferase"/>
</dbReference>
<feature type="binding site" evidence="9">
    <location>
        <position position="225"/>
    </location>
    <ligand>
        <name>Mg(2+)</name>
        <dbReference type="ChEBI" id="CHEBI:18420"/>
        <label>2</label>
    </ligand>
</feature>
<evidence type="ECO:0000256" key="5">
    <source>
        <dbReference type="ARBA" id="ARBA00022822"/>
    </source>
</evidence>
<comment type="catalytic activity">
    <reaction evidence="7 9">
        <text>N-(5-phospho-beta-D-ribosyl)anthranilate + diphosphate = 5-phospho-alpha-D-ribose 1-diphosphate + anthranilate</text>
        <dbReference type="Rhea" id="RHEA:11768"/>
        <dbReference type="ChEBI" id="CHEBI:16567"/>
        <dbReference type="ChEBI" id="CHEBI:18277"/>
        <dbReference type="ChEBI" id="CHEBI:33019"/>
        <dbReference type="ChEBI" id="CHEBI:58017"/>
        <dbReference type="EC" id="2.4.2.18"/>
    </reaction>
</comment>
<evidence type="ECO:0000313" key="13">
    <source>
        <dbReference type="Proteomes" id="UP000008178"/>
    </source>
</evidence>
<feature type="binding site" evidence="9">
    <location>
        <position position="91"/>
    </location>
    <ligand>
        <name>Mg(2+)</name>
        <dbReference type="ChEBI" id="CHEBI:18420"/>
        <label>1</label>
    </ligand>
</feature>
<accession>G2T2P8</accession>
<dbReference type="HAMAP" id="MF_00211">
    <property type="entry name" value="TrpD"/>
    <property type="match status" value="1"/>
</dbReference>
<dbReference type="FunFam" id="3.40.1030.10:FF:000002">
    <property type="entry name" value="Anthranilate phosphoribosyltransferase"/>
    <property type="match status" value="1"/>
</dbReference>
<dbReference type="GO" id="GO:0000287">
    <property type="term" value="F:magnesium ion binding"/>
    <property type="evidence" value="ECO:0007669"/>
    <property type="project" value="UniProtKB-UniRule"/>
</dbReference>
<evidence type="ECO:0000256" key="8">
    <source>
        <dbReference type="ARBA" id="ARBA00061188"/>
    </source>
</evidence>
<dbReference type="EC" id="2.4.2.18" evidence="9"/>
<evidence type="ECO:0000313" key="12">
    <source>
        <dbReference type="EMBL" id="AEN96431.1"/>
    </source>
</evidence>
<feature type="binding site" evidence="9">
    <location>
        <begin position="82"/>
        <end position="83"/>
    </location>
    <ligand>
        <name>5-phospho-alpha-D-ribose 1-diphosphate</name>
        <dbReference type="ChEBI" id="CHEBI:58017"/>
    </ligand>
</feature>
<evidence type="ECO:0000256" key="2">
    <source>
        <dbReference type="ARBA" id="ARBA00022605"/>
    </source>
</evidence>
<proteinExistence type="inferred from homology"/>
<dbReference type="SUPFAM" id="SSF52418">
    <property type="entry name" value="Nucleoside phosphorylase/phosphoribosyltransferase catalytic domain"/>
    <property type="match status" value="1"/>
</dbReference>
<feature type="binding site" evidence="9">
    <location>
        <position position="225"/>
    </location>
    <ligand>
        <name>Mg(2+)</name>
        <dbReference type="ChEBI" id="CHEBI:18420"/>
        <label>1</label>
    </ligand>
</feature>
<feature type="binding site" evidence="9">
    <location>
        <begin position="89"/>
        <end position="92"/>
    </location>
    <ligand>
        <name>5-phospho-alpha-D-ribose 1-diphosphate</name>
        <dbReference type="ChEBI" id="CHEBI:58017"/>
    </ligand>
</feature>
<dbReference type="InterPro" id="IPR005940">
    <property type="entry name" value="Anthranilate_Pribosyl_Tfrase"/>
</dbReference>
<gene>
    <name evidence="9" type="primary">trpD</name>
    <name evidence="12" type="ordered locus">RHOM_06570</name>
</gene>
<keyword evidence="9" id="KW-0460">Magnesium</keyword>
<feature type="binding site" evidence="9">
    <location>
        <position position="224"/>
    </location>
    <ligand>
        <name>Mg(2+)</name>
        <dbReference type="ChEBI" id="CHEBI:18420"/>
        <label>2</label>
    </ligand>
</feature>
<feature type="binding site" evidence="9">
    <location>
        <position position="165"/>
    </location>
    <ligand>
        <name>anthranilate</name>
        <dbReference type="ChEBI" id="CHEBI:16567"/>
        <label>2</label>
    </ligand>
</feature>
<feature type="binding site" evidence="9">
    <location>
        <position position="79"/>
    </location>
    <ligand>
        <name>anthranilate</name>
        <dbReference type="ChEBI" id="CHEBI:16567"/>
        <label>1</label>
    </ligand>
</feature>
<keyword evidence="9" id="KW-0479">Metal-binding</keyword>
<dbReference type="RefSeq" id="WP_014079471.1">
    <property type="nucleotide sequence ID" value="NC_015977.1"/>
</dbReference>
<dbReference type="InterPro" id="IPR036320">
    <property type="entry name" value="Glycosyl_Trfase_fam3_N_dom_sf"/>
</dbReference>
<dbReference type="KEGG" id="rho:RHOM_06570"/>
<dbReference type="Pfam" id="PF02885">
    <property type="entry name" value="Glycos_trans_3N"/>
    <property type="match status" value="1"/>
</dbReference>
<keyword evidence="3 9" id="KW-0328">Glycosyltransferase</keyword>
<organism evidence="12 13">
    <name type="scientific">Roseburia hominis (strain DSM 16839 / JCM 17582 / NCIMB 14029 / A2-183)</name>
    <dbReference type="NCBI Taxonomy" id="585394"/>
    <lineage>
        <taxon>Bacteria</taxon>
        <taxon>Bacillati</taxon>
        <taxon>Bacillota</taxon>
        <taxon>Clostridia</taxon>
        <taxon>Lachnospirales</taxon>
        <taxon>Lachnospiraceae</taxon>
        <taxon>Roseburia</taxon>
    </lineage>
</organism>
<dbReference type="Proteomes" id="UP000008178">
    <property type="component" value="Chromosome"/>
</dbReference>
<evidence type="ECO:0000256" key="7">
    <source>
        <dbReference type="ARBA" id="ARBA00052328"/>
    </source>
</evidence>
<feature type="domain" description="Glycosyl transferase family 3 N-terminal" evidence="11">
    <location>
        <begin position="2"/>
        <end position="64"/>
    </location>
</feature>
<keyword evidence="2 9" id="KW-0028">Amino-acid biosynthesis</keyword>
<reference evidence="12 13" key="1">
    <citation type="journal article" date="2015" name="Genome Announc.">
        <title>Complete genome sequence of the human gut symbiont Roseburia hominis.</title>
        <authorList>
            <person name="Travis A.J."/>
            <person name="Kelly D."/>
            <person name="Flint H.J."/>
            <person name="Aminov R.I."/>
        </authorList>
    </citation>
    <scope>NUCLEOTIDE SEQUENCE [LARGE SCALE GENOMIC DNA]</scope>
    <source>
        <strain evidence="13">DSM 16839 / JCM 17582 / NCIMB 14029 / A2-183</strain>
    </source>
</reference>
<dbReference type="OrthoDB" id="9806430at2"/>
<comment type="caution">
    <text evidence="9">Lacks conserved residue(s) required for the propagation of feature annotation.</text>
</comment>
<keyword evidence="4 9" id="KW-0808">Transferase</keyword>
<dbReference type="AlphaFoldDB" id="G2T2P8"/>
<dbReference type="Gene3D" id="3.40.1030.10">
    <property type="entry name" value="Nucleoside phosphorylase/phosphoribosyltransferase catalytic domain"/>
    <property type="match status" value="1"/>
</dbReference>
<feature type="domain" description="Glycosyl transferase family 3" evidence="10">
    <location>
        <begin position="73"/>
        <end position="323"/>
    </location>
</feature>
<comment type="similarity">
    <text evidence="8">In the C-terminal section; belongs to the anthranilate phosphoribosyltransferase family.</text>
</comment>
<dbReference type="InterPro" id="IPR000312">
    <property type="entry name" value="Glycosyl_Trfase_fam3"/>
</dbReference>
<evidence type="ECO:0000256" key="1">
    <source>
        <dbReference type="ARBA" id="ARBA00004907"/>
    </source>
</evidence>
<feature type="binding site" evidence="9">
    <location>
        <begin position="107"/>
        <end position="115"/>
    </location>
    <ligand>
        <name>5-phospho-alpha-D-ribose 1-diphosphate</name>
        <dbReference type="ChEBI" id="CHEBI:58017"/>
    </ligand>
</feature>
<evidence type="ECO:0000256" key="3">
    <source>
        <dbReference type="ARBA" id="ARBA00022676"/>
    </source>
</evidence>
<dbReference type="PANTHER" id="PTHR43285:SF2">
    <property type="entry name" value="ANTHRANILATE PHOSPHORIBOSYLTRANSFERASE"/>
    <property type="match status" value="1"/>
</dbReference>
<dbReference type="STRING" id="585394.RHOM_06570"/>
<dbReference type="HOGENOM" id="CLU_034315_2_1_9"/>
<sequence>MKEYIAKVAEGENLTEEEAKKAMDIMLSGDATQAQIAAFLALERVKGETLDELAGFAAVLRDKAETISPKVDNYIDLVGTGGDRTFTFNVSTTSAFVVAAAGLPVAKHGNRSISSKSGAGDVLEALGVNIMADPRKVEECVEKAGIGFMFAQLFNKSMRYVGQARSEMGIRTVFNILGPLANPSRAKNMVVGVYSPSLTEKVATAMSRLGVERAYVVSGEDNMDEITLTGATTVSEIRDGAVTTFTITPEQFGMKRVSLEELRGGSGGENAKITRAILDGTERGAKRDIVLLNAGATLYVGGVAESMEAGVKLAAEAIDSGAAARKLKELVRVSNT</sequence>
<dbReference type="PANTHER" id="PTHR43285">
    <property type="entry name" value="ANTHRANILATE PHOSPHORIBOSYLTRANSFERASE"/>
    <property type="match status" value="1"/>
</dbReference>
<keyword evidence="5 9" id="KW-0822">Tryptophan biosynthesis</keyword>
<comment type="function">
    <text evidence="9">Catalyzes the transfer of the phosphoribosyl group of 5-phosphorylribose-1-pyrophosphate (PRPP) to anthranilate to yield N-(5'-phosphoribosyl)-anthranilate (PRA).</text>
</comment>
<evidence type="ECO:0000256" key="6">
    <source>
        <dbReference type="ARBA" id="ARBA00023141"/>
    </source>
</evidence>
<dbReference type="Gene3D" id="1.20.970.10">
    <property type="entry name" value="Transferase, Pyrimidine Nucleoside Phosphorylase, Chain C"/>
    <property type="match status" value="1"/>
</dbReference>
<evidence type="ECO:0000256" key="4">
    <source>
        <dbReference type="ARBA" id="ARBA00022679"/>
    </source>
</evidence>
<comment type="cofactor">
    <cofactor evidence="9">
        <name>Mg(2+)</name>
        <dbReference type="ChEBI" id="CHEBI:18420"/>
    </cofactor>
    <text evidence="9">Binds 2 magnesium ions per monomer.</text>
</comment>
<dbReference type="GO" id="GO:0005829">
    <property type="term" value="C:cytosol"/>
    <property type="evidence" value="ECO:0007669"/>
    <property type="project" value="TreeGrafter"/>
</dbReference>
<evidence type="ECO:0000256" key="9">
    <source>
        <dbReference type="HAMAP-Rule" id="MF_00211"/>
    </source>
</evidence>
<comment type="similarity">
    <text evidence="9">Belongs to the anthranilate phosphoribosyltransferase family.</text>
</comment>
<dbReference type="UniPathway" id="UPA00035">
    <property type="reaction ID" value="UER00041"/>
</dbReference>
<dbReference type="GO" id="GO:0004048">
    <property type="term" value="F:anthranilate phosphoribosyltransferase activity"/>
    <property type="evidence" value="ECO:0007669"/>
    <property type="project" value="UniProtKB-UniRule"/>
</dbReference>
<feature type="binding site" evidence="9">
    <location>
        <position position="87"/>
    </location>
    <ligand>
        <name>5-phospho-alpha-D-ribose 1-diphosphate</name>
        <dbReference type="ChEBI" id="CHEBI:58017"/>
    </ligand>
</feature>
<keyword evidence="13" id="KW-1185">Reference proteome</keyword>
<dbReference type="BioCyc" id="RHOM585394:G1H02-1321-MONOMER"/>
<name>G2T2P8_ROSHA</name>
<dbReference type="SUPFAM" id="SSF47648">
    <property type="entry name" value="Nucleoside phosphorylase/phosphoribosyltransferase N-terminal domain"/>
    <property type="match status" value="1"/>
</dbReference>
<feature type="binding site" evidence="9">
    <location>
        <position position="79"/>
    </location>
    <ligand>
        <name>5-phospho-alpha-D-ribose 1-diphosphate</name>
        <dbReference type="ChEBI" id="CHEBI:58017"/>
    </ligand>
</feature>
<feature type="binding site" evidence="9">
    <location>
        <position position="110"/>
    </location>
    <ligand>
        <name>anthranilate</name>
        <dbReference type="ChEBI" id="CHEBI:16567"/>
        <label>1</label>
    </ligand>
</feature>
<dbReference type="Pfam" id="PF00591">
    <property type="entry name" value="Glycos_transf_3"/>
    <property type="match status" value="1"/>
</dbReference>
<comment type="pathway">
    <text evidence="1 9">Amino-acid biosynthesis; L-tryptophan biosynthesis; L-tryptophan from chorismate: step 2/5.</text>
</comment>
<feature type="binding site" evidence="9">
    <location>
        <position position="119"/>
    </location>
    <ligand>
        <name>5-phospho-alpha-D-ribose 1-diphosphate</name>
        <dbReference type="ChEBI" id="CHEBI:58017"/>
    </ligand>
</feature>
<keyword evidence="6 9" id="KW-0057">Aromatic amino acid biosynthesis</keyword>
<protein>
    <recommendedName>
        <fullName evidence="9">Anthranilate phosphoribosyltransferase</fullName>
        <ecNumber evidence="9">2.4.2.18</ecNumber>
    </recommendedName>
</protein>
<dbReference type="GO" id="GO:0000162">
    <property type="term" value="P:L-tryptophan biosynthetic process"/>
    <property type="evidence" value="ECO:0007669"/>
    <property type="project" value="UniProtKB-UniRule"/>
</dbReference>
<dbReference type="EMBL" id="CP003040">
    <property type="protein sequence ID" value="AEN96431.1"/>
    <property type="molecule type" value="Genomic_DNA"/>
</dbReference>
<dbReference type="eggNOG" id="COG0547">
    <property type="taxonomic scope" value="Bacteria"/>
</dbReference>